<keyword evidence="3" id="KW-1185">Reference proteome</keyword>
<gene>
    <name evidence="2" type="ORF">SPIL2461_LOCUS5869</name>
</gene>
<dbReference type="Gene3D" id="2.30.29.30">
    <property type="entry name" value="Pleckstrin-homology domain (PH domain)/Phosphotyrosine-binding domain (PTB)"/>
    <property type="match status" value="1"/>
</dbReference>
<sequence>MTDQLQEAKTVVRDFVLEMRVGRRMMVLSPSGQLKATTCSLNGDLSIFRIVRASQVRRILLTNIGGVFAGQEPEGLSTPLDDLCATMIIRPSREMVTFRLEHINARDTFVMCMMLFAQSQGAEMMGLPQEGEPDEEEEDDEVDLVIEDANIGSATGSQA</sequence>
<accession>A0A812MMS3</accession>
<dbReference type="AlphaFoldDB" id="A0A812MMS3"/>
<dbReference type="Proteomes" id="UP000649617">
    <property type="component" value="Unassembled WGS sequence"/>
</dbReference>
<protein>
    <submittedName>
        <fullName evidence="2">Uncharacterized protein</fullName>
    </submittedName>
</protein>
<feature type="region of interest" description="Disordered" evidence="1">
    <location>
        <begin position="126"/>
        <end position="159"/>
    </location>
</feature>
<dbReference type="OrthoDB" id="423850at2759"/>
<proteinExistence type="predicted"/>
<reference evidence="2" key="1">
    <citation type="submission" date="2021-02" db="EMBL/GenBank/DDBJ databases">
        <authorList>
            <person name="Dougan E. K."/>
            <person name="Rhodes N."/>
            <person name="Thang M."/>
            <person name="Chan C."/>
        </authorList>
    </citation>
    <scope>NUCLEOTIDE SEQUENCE</scope>
</reference>
<organism evidence="2 3">
    <name type="scientific">Symbiodinium pilosum</name>
    <name type="common">Dinoflagellate</name>
    <dbReference type="NCBI Taxonomy" id="2952"/>
    <lineage>
        <taxon>Eukaryota</taxon>
        <taxon>Sar</taxon>
        <taxon>Alveolata</taxon>
        <taxon>Dinophyceae</taxon>
        <taxon>Suessiales</taxon>
        <taxon>Symbiodiniaceae</taxon>
        <taxon>Symbiodinium</taxon>
    </lineage>
</organism>
<evidence type="ECO:0000256" key="1">
    <source>
        <dbReference type="SAM" id="MobiDB-lite"/>
    </source>
</evidence>
<evidence type="ECO:0000313" key="2">
    <source>
        <dbReference type="EMBL" id="CAE7268743.1"/>
    </source>
</evidence>
<feature type="compositionally biased region" description="Acidic residues" evidence="1">
    <location>
        <begin position="131"/>
        <end position="146"/>
    </location>
</feature>
<dbReference type="EMBL" id="CAJNIZ010008557">
    <property type="protein sequence ID" value="CAE7268743.1"/>
    <property type="molecule type" value="Genomic_DNA"/>
</dbReference>
<dbReference type="InterPro" id="IPR011993">
    <property type="entry name" value="PH-like_dom_sf"/>
</dbReference>
<comment type="caution">
    <text evidence="2">The sequence shown here is derived from an EMBL/GenBank/DDBJ whole genome shotgun (WGS) entry which is preliminary data.</text>
</comment>
<name>A0A812MMS3_SYMPI</name>
<evidence type="ECO:0000313" key="3">
    <source>
        <dbReference type="Proteomes" id="UP000649617"/>
    </source>
</evidence>